<proteinExistence type="predicted"/>
<protein>
    <submittedName>
        <fullName evidence="2">Uncharacterized protein</fullName>
    </submittedName>
</protein>
<feature type="region of interest" description="Disordered" evidence="1">
    <location>
        <begin position="137"/>
        <end position="168"/>
    </location>
</feature>
<evidence type="ECO:0000313" key="2">
    <source>
        <dbReference type="EMBL" id="PTL60627.1"/>
    </source>
</evidence>
<evidence type="ECO:0000313" key="3">
    <source>
        <dbReference type="Proteomes" id="UP000240739"/>
    </source>
</evidence>
<organism evidence="2 3">
    <name type="scientific">Paraconexibacter algicola</name>
    <dbReference type="NCBI Taxonomy" id="2133960"/>
    <lineage>
        <taxon>Bacteria</taxon>
        <taxon>Bacillati</taxon>
        <taxon>Actinomycetota</taxon>
        <taxon>Thermoleophilia</taxon>
        <taxon>Solirubrobacterales</taxon>
        <taxon>Paraconexibacteraceae</taxon>
        <taxon>Paraconexibacter</taxon>
    </lineage>
</organism>
<dbReference type="Proteomes" id="UP000240739">
    <property type="component" value="Unassembled WGS sequence"/>
</dbReference>
<dbReference type="EMBL" id="PYYB01000001">
    <property type="protein sequence ID" value="PTL60627.1"/>
    <property type="molecule type" value="Genomic_DNA"/>
</dbReference>
<dbReference type="AlphaFoldDB" id="A0A2T4UN18"/>
<keyword evidence="3" id="KW-1185">Reference proteome</keyword>
<sequence length="237" mass="24279">MGSCALALAVLAAGCESTQSVSARLEKESRATLLNQQGVTVTGASNPDVRLGEPTVLQDENGTAVAVEIRARGSRALARVPLAVTVTDRAGRAIGANDAPGLDPSLTGLPVLPAGEPVLWVNDQLLTDGKAAAATVKAGEARPRSGEIPRLRLTPGGLEQDPSSGASAIGRVTNESTVEQRNLIVTVAARRGGRIVAAGRGQVPRLRARATVAYQVFFVGDPAGAELETSVLPTVLP</sequence>
<evidence type="ECO:0000256" key="1">
    <source>
        <dbReference type="SAM" id="MobiDB-lite"/>
    </source>
</evidence>
<reference evidence="2 3" key="1">
    <citation type="submission" date="2018-03" db="EMBL/GenBank/DDBJ databases">
        <title>Aquarubrobacter algicola gen. nov., sp. nov., a novel actinobacterium isolated from shallow eutrophic lake during the end of cyanobacterial harmful algal blooms.</title>
        <authorList>
            <person name="Chun S.J."/>
        </authorList>
    </citation>
    <scope>NUCLEOTIDE SEQUENCE [LARGE SCALE GENOMIC DNA]</scope>
    <source>
        <strain evidence="2 3">Seoho-28</strain>
    </source>
</reference>
<feature type="compositionally biased region" description="Basic and acidic residues" evidence="1">
    <location>
        <begin position="139"/>
        <end position="150"/>
    </location>
</feature>
<accession>A0A2T4UN18</accession>
<comment type="caution">
    <text evidence="2">The sequence shown here is derived from an EMBL/GenBank/DDBJ whole genome shotgun (WGS) entry which is preliminary data.</text>
</comment>
<gene>
    <name evidence="2" type="ORF">C7Y72_13770</name>
</gene>
<name>A0A2T4UN18_9ACTN</name>